<protein>
    <submittedName>
        <fullName evidence="16">TonB-dependent receptor</fullName>
    </submittedName>
</protein>
<evidence type="ECO:0000256" key="7">
    <source>
        <dbReference type="ARBA" id="ARBA00023065"/>
    </source>
</evidence>
<evidence type="ECO:0000259" key="15">
    <source>
        <dbReference type="Pfam" id="PF07715"/>
    </source>
</evidence>
<evidence type="ECO:0000259" key="14">
    <source>
        <dbReference type="Pfam" id="PF00593"/>
    </source>
</evidence>
<dbReference type="InterPro" id="IPR012910">
    <property type="entry name" value="Plug_dom"/>
</dbReference>
<evidence type="ECO:0000256" key="9">
    <source>
        <dbReference type="ARBA" id="ARBA00023136"/>
    </source>
</evidence>
<dbReference type="PATRIC" id="fig|46429.4.peg.2485"/>
<dbReference type="PROSITE" id="PS52016">
    <property type="entry name" value="TONB_DEPENDENT_REC_3"/>
    <property type="match status" value="1"/>
</dbReference>
<evidence type="ECO:0000256" key="5">
    <source>
        <dbReference type="ARBA" id="ARBA00022692"/>
    </source>
</evidence>
<evidence type="ECO:0000256" key="2">
    <source>
        <dbReference type="ARBA" id="ARBA00022448"/>
    </source>
</evidence>
<keyword evidence="9 11" id="KW-0472">Membrane</keyword>
<dbReference type="PANTHER" id="PTHR32552:SF81">
    <property type="entry name" value="TONB-DEPENDENT OUTER MEMBRANE RECEPTOR"/>
    <property type="match status" value="1"/>
</dbReference>
<evidence type="ECO:0000256" key="8">
    <source>
        <dbReference type="ARBA" id="ARBA00023077"/>
    </source>
</evidence>
<dbReference type="RefSeq" id="WP_037452128.1">
    <property type="nucleotide sequence ID" value="NZ_JFHR01000026.1"/>
</dbReference>
<accession>A0A081RDF0</accession>
<keyword evidence="5 11" id="KW-0812">Transmembrane</keyword>
<reference evidence="16 17" key="1">
    <citation type="submission" date="2014-02" db="EMBL/GenBank/DDBJ databases">
        <title>Whole genome sequence of Sphingobium chlorophenolicum NBRC 16172.</title>
        <authorList>
            <person name="Gan H.M."/>
            <person name="Gan H.Y."/>
            <person name="Chew T.H."/>
            <person name="Savka M.A."/>
        </authorList>
    </citation>
    <scope>NUCLEOTIDE SEQUENCE [LARGE SCALE GENOMIC DNA]</scope>
    <source>
        <strain evidence="16 17">NBRC 16172</strain>
    </source>
</reference>
<dbReference type="Pfam" id="PF07715">
    <property type="entry name" value="Plug"/>
    <property type="match status" value="1"/>
</dbReference>
<keyword evidence="10 11" id="KW-0998">Cell outer membrane</keyword>
<keyword evidence="7" id="KW-0406">Ion transport</keyword>
<dbReference type="InterPro" id="IPR000531">
    <property type="entry name" value="Beta-barrel_TonB"/>
</dbReference>
<evidence type="ECO:0000313" key="17">
    <source>
        <dbReference type="Proteomes" id="UP000028411"/>
    </source>
</evidence>
<name>A0A081RDF0_SPHCR</name>
<evidence type="ECO:0000256" key="3">
    <source>
        <dbReference type="ARBA" id="ARBA00022452"/>
    </source>
</evidence>
<feature type="domain" description="TonB-dependent receptor-like beta-barrel" evidence="14">
    <location>
        <begin position="288"/>
        <end position="736"/>
    </location>
</feature>
<dbReference type="GO" id="GO:0009279">
    <property type="term" value="C:cell outer membrane"/>
    <property type="evidence" value="ECO:0007669"/>
    <property type="project" value="UniProtKB-SubCell"/>
</dbReference>
<dbReference type="SUPFAM" id="SSF56935">
    <property type="entry name" value="Porins"/>
    <property type="match status" value="1"/>
</dbReference>
<evidence type="ECO:0000256" key="4">
    <source>
        <dbReference type="ARBA" id="ARBA00022496"/>
    </source>
</evidence>
<proteinExistence type="inferred from homology"/>
<keyword evidence="3 11" id="KW-1134">Transmembrane beta strand</keyword>
<comment type="caution">
    <text evidence="16">The sequence shown here is derived from an EMBL/GenBank/DDBJ whole genome shotgun (WGS) entry which is preliminary data.</text>
</comment>
<dbReference type="EMBL" id="JFHR01000026">
    <property type="protein sequence ID" value="KEQ53223.1"/>
    <property type="molecule type" value="Genomic_DNA"/>
</dbReference>
<keyword evidence="13" id="KW-0732">Signal</keyword>
<organism evidence="16 17">
    <name type="scientific">Sphingobium chlorophenolicum</name>
    <dbReference type="NCBI Taxonomy" id="46429"/>
    <lineage>
        <taxon>Bacteria</taxon>
        <taxon>Pseudomonadati</taxon>
        <taxon>Pseudomonadota</taxon>
        <taxon>Alphaproteobacteria</taxon>
        <taxon>Sphingomonadales</taxon>
        <taxon>Sphingomonadaceae</taxon>
        <taxon>Sphingobium</taxon>
    </lineage>
</organism>
<evidence type="ECO:0000256" key="1">
    <source>
        <dbReference type="ARBA" id="ARBA00004571"/>
    </source>
</evidence>
<dbReference type="PANTHER" id="PTHR32552">
    <property type="entry name" value="FERRICHROME IRON RECEPTOR-RELATED"/>
    <property type="match status" value="1"/>
</dbReference>
<comment type="subcellular location">
    <subcellularLocation>
        <location evidence="1 11">Cell outer membrane</location>
        <topology evidence="1 11">Multi-pass membrane protein</topology>
    </subcellularLocation>
</comment>
<evidence type="ECO:0000256" key="12">
    <source>
        <dbReference type="RuleBase" id="RU003357"/>
    </source>
</evidence>
<evidence type="ECO:0000256" key="6">
    <source>
        <dbReference type="ARBA" id="ARBA00023004"/>
    </source>
</evidence>
<feature type="chain" id="PRO_5001763267" evidence="13">
    <location>
        <begin position="22"/>
        <end position="773"/>
    </location>
</feature>
<feature type="domain" description="TonB-dependent receptor plug" evidence="15">
    <location>
        <begin position="48"/>
        <end position="157"/>
    </location>
</feature>
<dbReference type="Proteomes" id="UP000028411">
    <property type="component" value="Unassembled WGS sequence"/>
</dbReference>
<evidence type="ECO:0000313" key="16">
    <source>
        <dbReference type="EMBL" id="KEQ53223.1"/>
    </source>
</evidence>
<keyword evidence="2 11" id="KW-0813">Transport</keyword>
<keyword evidence="4" id="KW-0410">Iron transport</keyword>
<feature type="signal peptide" evidence="13">
    <location>
        <begin position="1"/>
        <end position="21"/>
    </location>
</feature>
<dbReference type="eggNOG" id="COG4773">
    <property type="taxonomic scope" value="Bacteria"/>
</dbReference>
<dbReference type="Pfam" id="PF00593">
    <property type="entry name" value="TonB_dep_Rec_b-barrel"/>
    <property type="match status" value="1"/>
</dbReference>
<sequence>MTMFRSALLAATSLFATAAAAQDTAPQASGAVQTPDIVVTARRREEALQDVPISITAVSGDSLARSGVSDALGLQSRVPSLSLTNQGTSRNELGFAIRGQRTQESQLLTDPPVGTYFAEVVQARSVGFAYALYDLQSTQVLKGVQGTLFGRNMTGGAVLIEPNKPTEDFRAELRGQIGNYDMRDLYGMINVPLTEGLGVRFAGKIRKRDGFTRDVLTGRDYDDQDYQTFRTSIRFAPTPEFESNTIVDYIKTDEHGTALVGTAANPAAPAIGGYDALRGFGIPVSNVLGQFAAQQTRPHYRFASGSGTGGSLDAYRTQPYERLKNRGVTNRTTYSLDNITFKNVVGYRKLDYDQIMDLDGVPAYLINSNRYRSIQQFSEEFQIQGKAIENRLDYVLGAYYFVEKGKDGSTSSQFPELAIAGAGLPLDTPAATFLNAYAGSGKAKTFALFAAGTYAFTDQFKVSAGIRYTTDKRNARVFAYYPNLGTCLFRVDTATTSFIPATLADCPQTNSKKWDAFTWDVTLQYEPNANLTTYISTRRGFRSGGFSLRAASTEELQPFDPETVQEYEAGLKTRHALGGATLTSSLAIFYQDYKNVQKQTSSIDSAGNVNTIIDNTARQKNYGGELELGLLAGPLNVSVFYSYVGVEISRGRQPGEFALVGSPHHQMGANVSYDIPLSGDAGSINLNANISYRTKQHLDKNDVLATEPGYELVNLRAGWDNIFGTGLGAAAFVNNLTKSYYRVGVIGIYNEAGYISSVYGEPRTYGMELSYKF</sequence>
<dbReference type="GO" id="GO:0006826">
    <property type="term" value="P:iron ion transport"/>
    <property type="evidence" value="ECO:0007669"/>
    <property type="project" value="UniProtKB-KW"/>
</dbReference>
<comment type="similarity">
    <text evidence="11 12">Belongs to the TonB-dependent receptor family.</text>
</comment>
<evidence type="ECO:0000256" key="13">
    <source>
        <dbReference type="SAM" id="SignalP"/>
    </source>
</evidence>
<dbReference type="Gene3D" id="2.40.170.20">
    <property type="entry name" value="TonB-dependent receptor, beta-barrel domain"/>
    <property type="match status" value="2"/>
</dbReference>
<keyword evidence="8 12" id="KW-0798">TonB box</keyword>
<dbReference type="InterPro" id="IPR039426">
    <property type="entry name" value="TonB-dep_rcpt-like"/>
</dbReference>
<gene>
    <name evidence="16" type="ORF">BV95_02507</name>
</gene>
<dbReference type="AlphaFoldDB" id="A0A081RDF0"/>
<keyword evidence="16" id="KW-0675">Receptor</keyword>
<evidence type="ECO:0000256" key="10">
    <source>
        <dbReference type="ARBA" id="ARBA00023237"/>
    </source>
</evidence>
<dbReference type="InterPro" id="IPR036942">
    <property type="entry name" value="Beta-barrel_TonB_sf"/>
</dbReference>
<dbReference type="OrthoDB" id="7177879at2"/>
<keyword evidence="6" id="KW-0408">Iron</keyword>
<evidence type="ECO:0000256" key="11">
    <source>
        <dbReference type="PROSITE-ProRule" id="PRU01360"/>
    </source>
</evidence>